<comment type="caution">
    <text evidence="1">The sequence shown here is derived from an EMBL/GenBank/DDBJ whole genome shotgun (WGS) entry which is preliminary data.</text>
</comment>
<accession>A0A7C4XNA0</accession>
<gene>
    <name evidence="1" type="ORF">ENV60_08405</name>
</gene>
<reference evidence="1" key="1">
    <citation type="journal article" date="2020" name="mSystems">
        <title>Genome- and Community-Level Interaction Insights into Carbon Utilization and Element Cycling Functions of Hydrothermarchaeota in Hydrothermal Sediment.</title>
        <authorList>
            <person name="Zhou Z."/>
            <person name="Liu Y."/>
            <person name="Xu W."/>
            <person name="Pan J."/>
            <person name="Luo Z.H."/>
            <person name="Li M."/>
        </authorList>
    </citation>
    <scope>NUCLEOTIDE SEQUENCE [LARGE SCALE GENOMIC DNA]</scope>
    <source>
        <strain evidence="1">SpSt-774</strain>
    </source>
</reference>
<sequence length="90" mass="10661">MAEVKFENYIEKIVREELHNLYERDRTLCRCDNCYQDIMTLTLNNLPAMYVATDVGHIMTMFNLSKDQLQAQVMVELLKAIEKVKKNPRH</sequence>
<organism evidence="1">
    <name type="scientific">candidate division WOR-3 bacterium</name>
    <dbReference type="NCBI Taxonomy" id="2052148"/>
    <lineage>
        <taxon>Bacteria</taxon>
        <taxon>Bacteria division WOR-3</taxon>
    </lineage>
</organism>
<dbReference type="EMBL" id="DTGZ01000157">
    <property type="protein sequence ID" value="HGV98300.1"/>
    <property type="molecule type" value="Genomic_DNA"/>
</dbReference>
<protein>
    <submittedName>
        <fullName evidence="1">Competence protein</fullName>
    </submittedName>
</protein>
<proteinExistence type="predicted"/>
<name>A0A7C4XNA0_UNCW3</name>
<evidence type="ECO:0000313" key="1">
    <source>
        <dbReference type="EMBL" id="HGV98300.1"/>
    </source>
</evidence>
<dbReference type="InterPro" id="IPR019657">
    <property type="entry name" value="ComFB"/>
</dbReference>
<dbReference type="Pfam" id="PF10719">
    <property type="entry name" value="ComFB"/>
    <property type="match status" value="1"/>
</dbReference>
<dbReference type="AlphaFoldDB" id="A0A7C4XNA0"/>